<accession>H5V2S6</accession>
<reference evidence="2 3" key="1">
    <citation type="submission" date="2012-02" db="EMBL/GenBank/DDBJ databases">
        <title>Whole genome shotgun sequence of Escherichia hermannii NBRC 105704.</title>
        <authorList>
            <person name="Yoshida I."/>
            <person name="Hosoyama A."/>
            <person name="Tsuchikane K."/>
            <person name="Katsumata H."/>
            <person name="Yamazaki S."/>
            <person name="Fujita N."/>
        </authorList>
    </citation>
    <scope>NUCLEOTIDE SEQUENCE [LARGE SCALE GENOMIC DNA]</scope>
    <source>
        <strain evidence="2 3">NBRC 105704</strain>
    </source>
</reference>
<dbReference type="EMBL" id="BAFF01000006">
    <property type="protein sequence ID" value="GAB52362.1"/>
    <property type="molecule type" value="Genomic_DNA"/>
</dbReference>
<sequence length="51" mass="5594">MYKERIPIGHVLFYGSDWRLASPAQGVHFKGGQGRRPPAETTKSVPERGAG</sequence>
<keyword evidence="3" id="KW-1185">Reference proteome</keyword>
<gene>
    <name evidence="2" type="ORF">EH105704_06_01350</name>
</gene>
<organism evidence="2 3">
    <name type="scientific">Atlantibacter hermannii NBRC 105704</name>
    <dbReference type="NCBI Taxonomy" id="1115512"/>
    <lineage>
        <taxon>Bacteria</taxon>
        <taxon>Pseudomonadati</taxon>
        <taxon>Pseudomonadota</taxon>
        <taxon>Gammaproteobacteria</taxon>
        <taxon>Enterobacterales</taxon>
        <taxon>Enterobacteriaceae</taxon>
        <taxon>Atlantibacter</taxon>
    </lineage>
</organism>
<comment type="caution">
    <text evidence="2">The sequence shown here is derived from an EMBL/GenBank/DDBJ whole genome shotgun (WGS) entry which is preliminary data.</text>
</comment>
<protein>
    <submittedName>
        <fullName evidence="2">Uncharacterized protein</fullName>
    </submittedName>
</protein>
<proteinExistence type="predicted"/>
<evidence type="ECO:0000256" key="1">
    <source>
        <dbReference type="SAM" id="MobiDB-lite"/>
    </source>
</evidence>
<evidence type="ECO:0000313" key="3">
    <source>
        <dbReference type="Proteomes" id="UP000010297"/>
    </source>
</evidence>
<feature type="region of interest" description="Disordered" evidence="1">
    <location>
        <begin position="25"/>
        <end position="51"/>
    </location>
</feature>
<evidence type="ECO:0000313" key="2">
    <source>
        <dbReference type="EMBL" id="GAB52362.1"/>
    </source>
</evidence>
<dbReference type="AlphaFoldDB" id="H5V2S6"/>
<name>H5V2S6_ATLHE</name>
<dbReference type="Proteomes" id="UP000010297">
    <property type="component" value="Unassembled WGS sequence"/>
</dbReference>